<gene>
    <name evidence="6" type="ORF">BHW43_06165</name>
</gene>
<dbReference type="Gene3D" id="1.10.101.10">
    <property type="entry name" value="PGBD-like superfamily/PGBD"/>
    <property type="match status" value="1"/>
</dbReference>
<keyword evidence="4" id="KW-0788">Thiol protease</keyword>
<comment type="caution">
    <text evidence="6">The sequence shown here is derived from an EMBL/GenBank/DDBJ whole genome shotgun (WGS) entry which is preliminary data.</text>
</comment>
<dbReference type="Pfam" id="PF00877">
    <property type="entry name" value="NLPC_P60"/>
    <property type="match status" value="1"/>
</dbReference>
<name>A0A1Q6R576_9FIRM</name>
<dbReference type="PROSITE" id="PS51935">
    <property type="entry name" value="NLPC_P60"/>
    <property type="match status" value="1"/>
</dbReference>
<evidence type="ECO:0000256" key="3">
    <source>
        <dbReference type="ARBA" id="ARBA00022801"/>
    </source>
</evidence>
<dbReference type="EMBL" id="MNTG01000030">
    <property type="protein sequence ID" value="OLA37513.1"/>
    <property type="molecule type" value="Genomic_DNA"/>
</dbReference>
<dbReference type="Proteomes" id="UP000186777">
    <property type="component" value="Unassembled WGS sequence"/>
</dbReference>
<evidence type="ECO:0000256" key="1">
    <source>
        <dbReference type="ARBA" id="ARBA00007074"/>
    </source>
</evidence>
<evidence type="ECO:0000256" key="2">
    <source>
        <dbReference type="ARBA" id="ARBA00022670"/>
    </source>
</evidence>
<evidence type="ECO:0000313" key="6">
    <source>
        <dbReference type="EMBL" id="OLA37513.1"/>
    </source>
</evidence>
<reference evidence="6 7" key="1">
    <citation type="journal article" date="2016" name="Nat. Biotechnol.">
        <title>Measurement of bacterial replication rates in microbial communities.</title>
        <authorList>
            <person name="Brown C.T."/>
            <person name="Olm M.R."/>
            <person name="Thomas B.C."/>
            <person name="Banfield J.F."/>
        </authorList>
    </citation>
    <scope>NUCLEOTIDE SEQUENCE [LARGE SCALE GENOMIC DNA]</scope>
    <source>
        <strain evidence="6">46_33</strain>
    </source>
</reference>
<dbReference type="AlphaFoldDB" id="A0A1Q6R576"/>
<dbReference type="STRING" id="626940.BHW43_06165"/>
<dbReference type="InterPro" id="IPR000064">
    <property type="entry name" value="NLP_P60_dom"/>
</dbReference>
<proteinExistence type="inferred from homology"/>
<feature type="domain" description="NlpC/P60" evidence="5">
    <location>
        <begin position="87"/>
        <end position="208"/>
    </location>
</feature>
<dbReference type="InterPro" id="IPR002477">
    <property type="entry name" value="Peptidoglycan-bd-like"/>
</dbReference>
<keyword evidence="2" id="KW-0645">Protease</keyword>
<protein>
    <submittedName>
        <fullName evidence="6">Glycoside hydrolase</fullName>
    </submittedName>
</protein>
<keyword evidence="3 6" id="KW-0378">Hydrolase</keyword>
<dbReference type="InterPro" id="IPR051202">
    <property type="entry name" value="Peptidase_C40"/>
</dbReference>
<comment type="similarity">
    <text evidence="1">Belongs to the peptidase C40 family.</text>
</comment>
<dbReference type="SUPFAM" id="SSF47090">
    <property type="entry name" value="PGBD-like"/>
    <property type="match status" value="1"/>
</dbReference>
<evidence type="ECO:0000259" key="5">
    <source>
        <dbReference type="PROSITE" id="PS51935"/>
    </source>
</evidence>
<dbReference type="GO" id="GO:0008234">
    <property type="term" value="F:cysteine-type peptidase activity"/>
    <property type="evidence" value="ECO:0007669"/>
    <property type="project" value="UniProtKB-KW"/>
</dbReference>
<dbReference type="Pfam" id="PF01471">
    <property type="entry name" value="PG_binding_1"/>
    <property type="match status" value="1"/>
</dbReference>
<dbReference type="InterPro" id="IPR038765">
    <property type="entry name" value="Papain-like_cys_pep_sf"/>
</dbReference>
<sequence length="216" mass="24257">MKKSKKTKEKQSKVQVQQSNWRLKVAQQKLQVLGFSDERPSGRMTEATSTALKSFQKQHKLKADGELNDATYHKLTWEAFAKEGIPKVKGKEIVSRAAKYKGVPYVFGGTTTKGFDCSGYVQYVFKDCKAKLPRLADEQALQGIFVTQKQLRPGDLVFFTTYAAGASHVGIYAGDGQFWSASSSKGVILSSLKDDYWKQRYYGARRVLITNGEVYK</sequence>
<dbReference type="GO" id="GO:0006508">
    <property type="term" value="P:proteolysis"/>
    <property type="evidence" value="ECO:0007669"/>
    <property type="project" value="UniProtKB-KW"/>
</dbReference>
<dbReference type="SUPFAM" id="SSF54001">
    <property type="entry name" value="Cysteine proteinases"/>
    <property type="match status" value="1"/>
</dbReference>
<organism evidence="6 7">
    <name type="scientific">Phascolarctobacterium succinatutens</name>
    <dbReference type="NCBI Taxonomy" id="626940"/>
    <lineage>
        <taxon>Bacteria</taxon>
        <taxon>Bacillati</taxon>
        <taxon>Bacillota</taxon>
        <taxon>Negativicutes</taxon>
        <taxon>Acidaminococcales</taxon>
        <taxon>Acidaminococcaceae</taxon>
        <taxon>Phascolarctobacterium</taxon>
    </lineage>
</organism>
<dbReference type="InterPro" id="IPR036365">
    <property type="entry name" value="PGBD-like_sf"/>
</dbReference>
<accession>A0A1Q6R576</accession>
<evidence type="ECO:0000313" key="7">
    <source>
        <dbReference type="Proteomes" id="UP000186777"/>
    </source>
</evidence>
<dbReference type="Gene3D" id="3.90.1720.10">
    <property type="entry name" value="endopeptidase domain like (from Nostoc punctiforme)"/>
    <property type="match status" value="1"/>
</dbReference>
<dbReference type="PANTHER" id="PTHR47053">
    <property type="entry name" value="MUREIN DD-ENDOPEPTIDASE MEPH-RELATED"/>
    <property type="match status" value="1"/>
</dbReference>
<evidence type="ECO:0000256" key="4">
    <source>
        <dbReference type="ARBA" id="ARBA00022807"/>
    </source>
</evidence>
<dbReference type="PANTHER" id="PTHR47053:SF1">
    <property type="entry name" value="MUREIN DD-ENDOPEPTIDASE MEPH-RELATED"/>
    <property type="match status" value="1"/>
</dbReference>
<dbReference type="InterPro" id="IPR036366">
    <property type="entry name" value="PGBDSf"/>
</dbReference>